<proteinExistence type="inferred from homology"/>
<keyword evidence="3" id="KW-0479">Metal-binding</keyword>
<evidence type="ECO:0000256" key="8">
    <source>
        <dbReference type="ARBA" id="ARBA00061072"/>
    </source>
</evidence>
<keyword evidence="4 9" id="KW-0863">Zinc-finger</keyword>
<keyword evidence="6 10" id="KW-1133">Transmembrane helix</keyword>
<dbReference type="GeneID" id="104604299"/>
<evidence type="ECO:0000256" key="2">
    <source>
        <dbReference type="ARBA" id="ARBA00022692"/>
    </source>
</evidence>
<dbReference type="PANTHER" id="PTHR46151">
    <property type="entry name" value="NEP1-INTERACTING PROTEIN-LIKE 2"/>
    <property type="match status" value="1"/>
</dbReference>
<dbReference type="RefSeq" id="XP_010266894.1">
    <property type="nucleotide sequence ID" value="XM_010268592.2"/>
</dbReference>
<evidence type="ECO:0000256" key="4">
    <source>
        <dbReference type="ARBA" id="ARBA00022771"/>
    </source>
</evidence>
<keyword evidence="7 10" id="KW-0472">Membrane</keyword>
<feature type="domain" description="RING-type" evidence="11">
    <location>
        <begin position="188"/>
        <end position="230"/>
    </location>
</feature>
<keyword evidence="12" id="KW-1185">Reference proteome</keyword>
<dbReference type="InParanoid" id="A0A1U8ALK7"/>
<organism evidence="12 13">
    <name type="scientific">Nelumbo nucifera</name>
    <name type="common">Sacred lotus</name>
    <dbReference type="NCBI Taxonomy" id="4432"/>
    <lineage>
        <taxon>Eukaryota</taxon>
        <taxon>Viridiplantae</taxon>
        <taxon>Streptophyta</taxon>
        <taxon>Embryophyta</taxon>
        <taxon>Tracheophyta</taxon>
        <taxon>Spermatophyta</taxon>
        <taxon>Magnoliopsida</taxon>
        <taxon>Proteales</taxon>
        <taxon>Nelumbonaceae</taxon>
        <taxon>Nelumbo</taxon>
    </lineage>
</organism>
<dbReference type="InterPro" id="IPR001841">
    <property type="entry name" value="Znf_RING"/>
</dbReference>
<evidence type="ECO:0000256" key="3">
    <source>
        <dbReference type="ARBA" id="ARBA00022723"/>
    </source>
</evidence>
<evidence type="ECO:0000256" key="5">
    <source>
        <dbReference type="ARBA" id="ARBA00022833"/>
    </source>
</evidence>
<dbReference type="KEGG" id="nnu:104604299"/>
<evidence type="ECO:0000256" key="10">
    <source>
        <dbReference type="SAM" id="Phobius"/>
    </source>
</evidence>
<dbReference type="GO" id="GO:0008270">
    <property type="term" value="F:zinc ion binding"/>
    <property type="evidence" value="ECO:0007669"/>
    <property type="project" value="UniProtKB-KW"/>
</dbReference>
<dbReference type="Proteomes" id="UP000189703">
    <property type="component" value="Unplaced"/>
</dbReference>
<evidence type="ECO:0000313" key="12">
    <source>
        <dbReference type="Proteomes" id="UP000189703"/>
    </source>
</evidence>
<comment type="subcellular location">
    <subcellularLocation>
        <location evidence="1">Membrane</location>
        <topology evidence="1">Multi-pass membrane protein</topology>
    </subcellularLocation>
</comment>
<dbReference type="FunFam" id="3.30.40.10:FF:000505">
    <property type="entry name" value="NEP1-interacting protein-like 1"/>
    <property type="match status" value="1"/>
</dbReference>
<feature type="transmembrane region" description="Helical" evidence="10">
    <location>
        <begin position="101"/>
        <end position="122"/>
    </location>
</feature>
<name>A0A1U8ALK7_NELNU</name>
<dbReference type="AlphaFoldDB" id="A0A1U8ALK7"/>
<comment type="similarity">
    <text evidence="8">Belongs to the RING-type zinc finger family. NIP subfamily.</text>
</comment>
<protein>
    <submittedName>
        <fullName evidence="13">NEP1-interacting protein 2-like</fullName>
    </submittedName>
</protein>
<dbReference type="OMA" id="MFHQPCI"/>
<dbReference type="PANTHER" id="PTHR46151:SF7">
    <property type="entry name" value="NEP1-INTERACTING PROTEIN 1"/>
    <property type="match status" value="1"/>
</dbReference>
<evidence type="ECO:0000256" key="6">
    <source>
        <dbReference type="ARBA" id="ARBA00022989"/>
    </source>
</evidence>
<sequence>MEFYDYPSSSSSHFSFGVWVERVRDICSSAVTTVLGNLVSAIFTFFFAMVGCTLGALTGALIGQETESGFFRGAAVGAISGAVFSIDVFECSLDLWHNDETGIGCLLFLVDVIGSLISGRLVRERIGPVMLKAVQSQIRARESSFDEVSNIFETGGTRGLSGDSVEKIPKIKVTTNNNVDSSGEKICCSVCLQDFQLGEIVRSLPHCGHMFHLPCIDEWLVRHGSCPYCRRDL</sequence>
<dbReference type="CDD" id="cd23119">
    <property type="entry name" value="RING-H2_NIPL1-like"/>
    <property type="match status" value="1"/>
</dbReference>
<evidence type="ECO:0000313" key="13">
    <source>
        <dbReference type="RefSeq" id="XP_010266894.1"/>
    </source>
</evidence>
<feature type="transmembrane region" description="Helical" evidence="10">
    <location>
        <begin position="69"/>
        <end position="89"/>
    </location>
</feature>
<dbReference type="PROSITE" id="PS50089">
    <property type="entry name" value="ZF_RING_2"/>
    <property type="match status" value="1"/>
</dbReference>
<dbReference type="OrthoDB" id="8062037at2759"/>
<dbReference type="Gene3D" id="3.30.40.10">
    <property type="entry name" value="Zinc/RING finger domain, C3HC4 (zinc finger)"/>
    <property type="match status" value="1"/>
</dbReference>
<dbReference type="SUPFAM" id="SSF57850">
    <property type="entry name" value="RING/U-box"/>
    <property type="match status" value="1"/>
</dbReference>
<accession>A0A1U8ALK7</accession>
<dbReference type="FunCoup" id="A0A1U8ALK7">
    <property type="interactions" value="520"/>
</dbReference>
<dbReference type="SMART" id="SM00184">
    <property type="entry name" value="RING"/>
    <property type="match status" value="1"/>
</dbReference>
<evidence type="ECO:0000259" key="11">
    <source>
        <dbReference type="PROSITE" id="PS50089"/>
    </source>
</evidence>
<reference evidence="13" key="1">
    <citation type="submission" date="2025-08" db="UniProtKB">
        <authorList>
            <consortium name="RefSeq"/>
        </authorList>
    </citation>
    <scope>IDENTIFICATION</scope>
</reference>
<dbReference type="eggNOG" id="KOG0800">
    <property type="taxonomic scope" value="Eukaryota"/>
</dbReference>
<dbReference type="InterPro" id="IPR013083">
    <property type="entry name" value="Znf_RING/FYVE/PHD"/>
</dbReference>
<gene>
    <name evidence="13" type="primary">LOC104604299</name>
</gene>
<dbReference type="Pfam" id="PF13639">
    <property type="entry name" value="zf-RING_2"/>
    <property type="match status" value="1"/>
</dbReference>
<keyword evidence="5" id="KW-0862">Zinc</keyword>
<evidence type="ECO:0000256" key="9">
    <source>
        <dbReference type="PROSITE-ProRule" id="PRU00175"/>
    </source>
</evidence>
<keyword evidence="2 10" id="KW-0812">Transmembrane</keyword>
<dbReference type="GO" id="GO:0016020">
    <property type="term" value="C:membrane"/>
    <property type="evidence" value="ECO:0007669"/>
    <property type="project" value="UniProtKB-SubCell"/>
</dbReference>
<evidence type="ECO:0000256" key="1">
    <source>
        <dbReference type="ARBA" id="ARBA00004141"/>
    </source>
</evidence>
<evidence type="ECO:0000256" key="7">
    <source>
        <dbReference type="ARBA" id="ARBA00023136"/>
    </source>
</evidence>
<feature type="transmembrane region" description="Helical" evidence="10">
    <location>
        <begin position="38"/>
        <end position="62"/>
    </location>
</feature>